<name>A0A081K9G7_9GAMM</name>
<evidence type="ECO:0000313" key="1">
    <source>
        <dbReference type="EMBL" id="KEI70793.1"/>
    </source>
</evidence>
<protein>
    <submittedName>
        <fullName evidence="1">Uncharacterized protein</fullName>
    </submittedName>
</protein>
<keyword evidence="2" id="KW-1185">Reference proteome</keyword>
<accession>A0A081K9G7</accession>
<reference evidence="1 2" key="1">
    <citation type="submission" date="2014-06" db="EMBL/GenBank/DDBJ databases">
        <title>Whole Genome Sequences of Three Symbiotic Endozoicomonas Bacteria.</title>
        <authorList>
            <person name="Neave M.J."/>
            <person name="Apprill A."/>
            <person name="Voolstra C.R."/>
        </authorList>
    </citation>
    <scope>NUCLEOTIDE SEQUENCE [LARGE SCALE GENOMIC DNA]</scope>
    <source>
        <strain evidence="1 2">DSM 22380</strain>
    </source>
</reference>
<dbReference type="STRING" id="305900.GV64_08575"/>
<dbReference type="RefSeq" id="WP_020580591.1">
    <property type="nucleotide sequence ID" value="NZ_JOJP01000001.1"/>
</dbReference>
<comment type="caution">
    <text evidence="1">The sequence shown here is derived from an EMBL/GenBank/DDBJ whole genome shotgun (WGS) entry which is preliminary data.</text>
</comment>
<gene>
    <name evidence="1" type="ORF">GV64_08575</name>
</gene>
<dbReference type="EMBL" id="JOJP01000001">
    <property type="protein sequence ID" value="KEI70793.1"/>
    <property type="molecule type" value="Genomic_DNA"/>
</dbReference>
<dbReference type="Proteomes" id="UP000027997">
    <property type="component" value="Unassembled WGS sequence"/>
</dbReference>
<proteinExistence type="predicted"/>
<evidence type="ECO:0000313" key="2">
    <source>
        <dbReference type="Proteomes" id="UP000027997"/>
    </source>
</evidence>
<dbReference type="AlphaFoldDB" id="A0A081K9G7"/>
<sequence>MSNVFIFTGNAIEAVDVINDPYLQLILIQYSIKSVTIQKEQLEFQLADQAHFISENLKAQLLNELKTLRTIQAFLSEWFNQLNESCPNP</sequence>
<organism evidence="1 2">
    <name type="scientific">Endozoicomonas elysicola</name>
    <dbReference type="NCBI Taxonomy" id="305900"/>
    <lineage>
        <taxon>Bacteria</taxon>
        <taxon>Pseudomonadati</taxon>
        <taxon>Pseudomonadota</taxon>
        <taxon>Gammaproteobacteria</taxon>
        <taxon>Oceanospirillales</taxon>
        <taxon>Endozoicomonadaceae</taxon>
        <taxon>Endozoicomonas</taxon>
    </lineage>
</organism>